<comment type="similarity">
    <text evidence="2">Belongs to the SURF6 family.</text>
</comment>
<name>A0AAV7X8C8_9NEOP</name>
<dbReference type="GO" id="GO:0003677">
    <property type="term" value="F:DNA binding"/>
    <property type="evidence" value="ECO:0007669"/>
    <property type="project" value="TreeGrafter"/>
</dbReference>
<dbReference type="GO" id="GO:0042274">
    <property type="term" value="P:ribosomal small subunit biogenesis"/>
    <property type="evidence" value="ECO:0007669"/>
    <property type="project" value="TreeGrafter"/>
</dbReference>
<evidence type="ECO:0000256" key="4">
    <source>
        <dbReference type="SAM" id="MobiDB-lite"/>
    </source>
</evidence>
<evidence type="ECO:0000256" key="3">
    <source>
        <dbReference type="ARBA" id="ARBA00023242"/>
    </source>
</evidence>
<evidence type="ECO:0000313" key="6">
    <source>
        <dbReference type="EMBL" id="KAJ1520801.1"/>
    </source>
</evidence>
<reference evidence="6" key="1">
    <citation type="submission" date="2022-12" db="EMBL/GenBank/DDBJ databases">
        <title>Chromosome-level genome assembly of the bean flower thrips Megalurothrips usitatus.</title>
        <authorList>
            <person name="Ma L."/>
            <person name="Liu Q."/>
            <person name="Li H."/>
            <person name="Cai W."/>
        </authorList>
    </citation>
    <scope>NUCLEOTIDE SEQUENCE</scope>
    <source>
        <strain evidence="6">Cailab_2022a</strain>
    </source>
</reference>
<dbReference type="GO" id="GO:0005730">
    <property type="term" value="C:nucleolus"/>
    <property type="evidence" value="ECO:0007669"/>
    <property type="project" value="TreeGrafter"/>
</dbReference>
<protein>
    <recommendedName>
        <fullName evidence="5">Ribosomal RNA-processing protein 14/surfeit locus protein 6 C-terminal domain-containing protein</fullName>
    </recommendedName>
</protein>
<dbReference type="AlphaFoldDB" id="A0AAV7X8C8"/>
<evidence type="ECO:0000256" key="1">
    <source>
        <dbReference type="ARBA" id="ARBA00004123"/>
    </source>
</evidence>
<dbReference type="Pfam" id="PF04935">
    <property type="entry name" value="SURF6"/>
    <property type="match status" value="1"/>
</dbReference>
<evidence type="ECO:0000313" key="7">
    <source>
        <dbReference type="Proteomes" id="UP001075354"/>
    </source>
</evidence>
<dbReference type="GO" id="GO:0042273">
    <property type="term" value="P:ribosomal large subunit biogenesis"/>
    <property type="evidence" value="ECO:0007669"/>
    <property type="project" value="TreeGrafter"/>
</dbReference>
<dbReference type="InterPro" id="IPR029190">
    <property type="entry name" value="Rrp14/SURF6_C"/>
</dbReference>
<feature type="domain" description="Ribosomal RNA-processing protein 14/surfeit locus protein 6 C-terminal" evidence="5">
    <location>
        <begin position="1"/>
        <end position="136"/>
    </location>
</feature>
<evidence type="ECO:0000259" key="5">
    <source>
        <dbReference type="Pfam" id="PF04935"/>
    </source>
</evidence>
<comment type="caution">
    <text evidence="6">The sequence shown here is derived from an EMBL/GenBank/DDBJ whole genome shotgun (WGS) entry which is preliminary data.</text>
</comment>
<proteinExistence type="inferred from homology"/>
<dbReference type="InterPro" id="IPR007019">
    <property type="entry name" value="SURF6"/>
</dbReference>
<dbReference type="PANTHER" id="PTHR14369:SF0">
    <property type="entry name" value="SURFEIT LOCUS PROTEIN 6"/>
    <property type="match status" value="1"/>
</dbReference>
<dbReference type="PANTHER" id="PTHR14369">
    <property type="entry name" value="SURFEIT LOCUS PROTEIN 6"/>
    <property type="match status" value="1"/>
</dbReference>
<keyword evidence="3" id="KW-0539">Nucleus</keyword>
<feature type="compositionally biased region" description="Basic and acidic residues" evidence="4">
    <location>
        <begin position="100"/>
        <end position="131"/>
    </location>
</feature>
<sequence length="152" mass="17749">MVFSKFDLSEIDAAQFDKKEKKKKAAKDPKKILEKLKKKKELIQKLKSEGKTEKVFRLKNKDAWANALKRAEGIKVKDDPVLLTKTIKREQSYKKSRAKKWTDRKKGQEKAQQKLIQKRESNLNQRVEAKKEKNKKKLIKKGRLIPGISSGF</sequence>
<dbReference type="Proteomes" id="UP001075354">
    <property type="component" value="Chromosome 14"/>
</dbReference>
<evidence type="ECO:0000256" key="2">
    <source>
        <dbReference type="ARBA" id="ARBA00005904"/>
    </source>
</evidence>
<gene>
    <name evidence="6" type="ORF">ONE63_003892</name>
</gene>
<keyword evidence="7" id="KW-1185">Reference proteome</keyword>
<comment type="subcellular location">
    <subcellularLocation>
        <location evidence="1">Nucleus</location>
    </subcellularLocation>
</comment>
<dbReference type="GO" id="GO:0003723">
    <property type="term" value="F:RNA binding"/>
    <property type="evidence" value="ECO:0007669"/>
    <property type="project" value="TreeGrafter"/>
</dbReference>
<feature type="region of interest" description="Disordered" evidence="4">
    <location>
        <begin position="93"/>
        <end position="140"/>
    </location>
</feature>
<accession>A0AAV7X8C8</accession>
<dbReference type="EMBL" id="JAPTSV010000014">
    <property type="protein sequence ID" value="KAJ1520801.1"/>
    <property type="molecule type" value="Genomic_DNA"/>
</dbReference>
<organism evidence="6 7">
    <name type="scientific">Megalurothrips usitatus</name>
    <name type="common">bean blossom thrips</name>
    <dbReference type="NCBI Taxonomy" id="439358"/>
    <lineage>
        <taxon>Eukaryota</taxon>
        <taxon>Metazoa</taxon>
        <taxon>Ecdysozoa</taxon>
        <taxon>Arthropoda</taxon>
        <taxon>Hexapoda</taxon>
        <taxon>Insecta</taxon>
        <taxon>Pterygota</taxon>
        <taxon>Neoptera</taxon>
        <taxon>Paraneoptera</taxon>
        <taxon>Thysanoptera</taxon>
        <taxon>Terebrantia</taxon>
        <taxon>Thripoidea</taxon>
        <taxon>Thripidae</taxon>
        <taxon>Megalurothrips</taxon>
    </lineage>
</organism>